<dbReference type="PANTHER" id="PTHR13271">
    <property type="entry name" value="UNCHARACTERIZED PUTATIVE METHYLTRANSFERASE"/>
    <property type="match status" value="1"/>
</dbReference>
<dbReference type="Gene3D" id="3.90.1420.10">
    <property type="entry name" value="Rubisco LSMT, substrate-binding domain"/>
    <property type="match status" value="1"/>
</dbReference>
<dbReference type="InterPro" id="IPR015353">
    <property type="entry name" value="Rubisco_LSMT_subst-bd"/>
</dbReference>
<evidence type="ECO:0000313" key="7">
    <source>
        <dbReference type="EMBL" id="KAK9701730.1"/>
    </source>
</evidence>
<evidence type="ECO:0000313" key="8">
    <source>
        <dbReference type="Proteomes" id="UP001458880"/>
    </source>
</evidence>
<dbReference type="Proteomes" id="UP001458880">
    <property type="component" value="Unassembled WGS sequence"/>
</dbReference>
<evidence type="ECO:0000256" key="1">
    <source>
        <dbReference type="ARBA" id="ARBA00022603"/>
    </source>
</evidence>
<keyword evidence="3 4" id="KW-0949">S-adenosyl-L-methionine</keyword>
<proteinExistence type="inferred from homology"/>
<keyword evidence="1 4" id="KW-0489">Methyltransferase</keyword>
<dbReference type="GO" id="GO:0016279">
    <property type="term" value="F:protein-lysine N-methyltransferase activity"/>
    <property type="evidence" value="ECO:0007669"/>
    <property type="project" value="TreeGrafter"/>
</dbReference>
<dbReference type="SUPFAM" id="SSF82199">
    <property type="entry name" value="SET domain"/>
    <property type="match status" value="1"/>
</dbReference>
<dbReference type="GO" id="GO:0018064">
    <property type="term" value="F:protein-L-histidine N-tele-methyltransferase activity"/>
    <property type="evidence" value="ECO:0007669"/>
    <property type="project" value="UniProtKB-EC"/>
</dbReference>
<dbReference type="InterPro" id="IPR046341">
    <property type="entry name" value="SET_dom_sf"/>
</dbReference>
<keyword evidence="5" id="KW-0732">Signal</keyword>
<dbReference type="InterPro" id="IPR036464">
    <property type="entry name" value="Rubisco_LSMT_subst-bd_sf"/>
</dbReference>
<evidence type="ECO:0000256" key="5">
    <source>
        <dbReference type="SAM" id="SignalP"/>
    </source>
</evidence>
<comment type="caution">
    <text evidence="7">The sequence shown here is derived from an EMBL/GenBank/DDBJ whole genome shotgun (WGS) entry which is preliminary data.</text>
</comment>
<reference evidence="7 8" key="1">
    <citation type="journal article" date="2024" name="BMC Genomics">
        <title>De novo assembly and annotation of Popillia japonica's genome with initial clues to its potential as an invasive pest.</title>
        <authorList>
            <person name="Cucini C."/>
            <person name="Boschi S."/>
            <person name="Funari R."/>
            <person name="Cardaioli E."/>
            <person name="Iannotti N."/>
            <person name="Marturano G."/>
            <person name="Paoli F."/>
            <person name="Bruttini M."/>
            <person name="Carapelli A."/>
            <person name="Frati F."/>
            <person name="Nardi F."/>
        </authorList>
    </citation>
    <scope>NUCLEOTIDE SEQUENCE [LARGE SCALE GENOMIC DNA]</scope>
    <source>
        <strain evidence="7">DMR45628</strain>
    </source>
</reference>
<dbReference type="InterPro" id="IPR025785">
    <property type="entry name" value="SETD3"/>
</dbReference>
<dbReference type="Pfam" id="PF09273">
    <property type="entry name" value="Rubis-subs-bind"/>
    <property type="match status" value="1"/>
</dbReference>
<keyword evidence="2 4" id="KW-0808">Transferase</keyword>
<evidence type="ECO:0000259" key="6">
    <source>
        <dbReference type="Pfam" id="PF09273"/>
    </source>
</evidence>
<accession>A0AAW1JER7</accession>
<dbReference type="PROSITE" id="PS51565">
    <property type="entry name" value="SAM_MT85_SETD3"/>
    <property type="match status" value="1"/>
</dbReference>
<dbReference type="InterPro" id="IPR050600">
    <property type="entry name" value="SETD3_SETD6_MTase"/>
</dbReference>
<name>A0AAW1JER7_POPJA</name>
<dbReference type="SUPFAM" id="SSF81822">
    <property type="entry name" value="RuBisCo LSMT C-terminal, substrate-binding domain"/>
    <property type="match status" value="1"/>
</dbReference>
<organism evidence="7 8">
    <name type="scientific">Popillia japonica</name>
    <name type="common">Japanese beetle</name>
    <dbReference type="NCBI Taxonomy" id="7064"/>
    <lineage>
        <taxon>Eukaryota</taxon>
        <taxon>Metazoa</taxon>
        <taxon>Ecdysozoa</taxon>
        <taxon>Arthropoda</taxon>
        <taxon>Hexapoda</taxon>
        <taxon>Insecta</taxon>
        <taxon>Pterygota</taxon>
        <taxon>Neoptera</taxon>
        <taxon>Endopterygota</taxon>
        <taxon>Coleoptera</taxon>
        <taxon>Polyphaga</taxon>
        <taxon>Scarabaeiformia</taxon>
        <taxon>Scarabaeidae</taxon>
        <taxon>Rutelinae</taxon>
        <taxon>Popillia</taxon>
    </lineage>
</organism>
<feature type="signal peptide" evidence="5">
    <location>
        <begin position="1"/>
        <end position="20"/>
    </location>
</feature>
<comment type="catalytic activity">
    <reaction evidence="4">
        <text>L-histidyl-[protein] + S-adenosyl-L-methionine = N(tele)-methyl-L-histidyl-[protein] + S-adenosyl-L-homocysteine + H(+)</text>
        <dbReference type="Rhea" id="RHEA:19369"/>
        <dbReference type="Rhea" id="RHEA-COMP:9745"/>
        <dbReference type="Rhea" id="RHEA-COMP:11600"/>
        <dbReference type="ChEBI" id="CHEBI:15378"/>
        <dbReference type="ChEBI" id="CHEBI:16367"/>
        <dbReference type="ChEBI" id="CHEBI:29979"/>
        <dbReference type="ChEBI" id="CHEBI:57856"/>
        <dbReference type="ChEBI" id="CHEBI:59789"/>
        <dbReference type="EC" id="2.1.1.85"/>
    </reaction>
</comment>
<sequence length="250" mass="28927">MTGIALLLFYFSWAVSTVMTRQNSIPSEDNKSQVNALIPLWDMCNHTNGNISTDYNPDQDRCECLAVRKFTAGEQLFIFYGPRTNADLFIHNGFVYEENQHDYYPLNLGISQSDVLREKRLKILSKLNIDNIVFRLKRDAPPIDGYLLAFLRVFNMNEEQLNHWLSSERSDDLQYSDCALDTVLEKKTWTFLQTRMKLLLAAYKSTLEEDEKFIAEASASPNQILAVRLVATEKKILNCVLEYAEQYVKQ</sequence>
<gene>
    <name evidence="7" type="ORF">QE152_g30432</name>
</gene>
<feature type="chain" id="PRO_5043699309" description="protein-histidine N-methyltransferase" evidence="5">
    <location>
        <begin position="21"/>
        <end position="250"/>
    </location>
</feature>
<dbReference type="EMBL" id="JASPKY010000409">
    <property type="protein sequence ID" value="KAK9701730.1"/>
    <property type="molecule type" value="Genomic_DNA"/>
</dbReference>
<evidence type="ECO:0000256" key="4">
    <source>
        <dbReference type="PROSITE-ProRule" id="PRU00898"/>
    </source>
</evidence>
<evidence type="ECO:0000256" key="3">
    <source>
        <dbReference type="ARBA" id="ARBA00022691"/>
    </source>
</evidence>
<dbReference type="PANTHER" id="PTHR13271:SF47">
    <property type="entry name" value="ACTIN-HISTIDINE N-METHYLTRANSFERASE"/>
    <property type="match status" value="1"/>
</dbReference>
<dbReference type="Gene3D" id="3.90.1410.10">
    <property type="entry name" value="set domain protein methyltransferase, domain 1"/>
    <property type="match status" value="1"/>
</dbReference>
<protein>
    <recommendedName>
        <fullName evidence="4">protein-histidine N-methyltransferase</fullName>
        <ecNumber evidence="4">2.1.1.85</ecNumber>
    </recommendedName>
</protein>
<evidence type="ECO:0000256" key="2">
    <source>
        <dbReference type="ARBA" id="ARBA00022679"/>
    </source>
</evidence>
<keyword evidence="8" id="KW-1185">Reference proteome</keyword>
<dbReference type="EC" id="2.1.1.85" evidence="4"/>
<comment type="similarity">
    <text evidence="4">Belongs to the class V-like SAM-binding methyltransferase superfamily. SETD3 actin-histidine methyltransferase family.</text>
</comment>
<feature type="domain" description="Rubisco LSMT substrate-binding" evidence="6">
    <location>
        <begin position="112"/>
        <end position="237"/>
    </location>
</feature>
<dbReference type="GO" id="GO:0032259">
    <property type="term" value="P:methylation"/>
    <property type="evidence" value="ECO:0007669"/>
    <property type="project" value="UniProtKB-KW"/>
</dbReference>
<dbReference type="AlphaFoldDB" id="A0AAW1JER7"/>